<evidence type="ECO:0000256" key="1">
    <source>
        <dbReference type="ARBA" id="ARBA00004651"/>
    </source>
</evidence>
<dbReference type="PANTHER" id="PTHR22752">
    <property type="entry name" value="G PROTEIN-COUPLED RECEPTOR"/>
    <property type="match status" value="1"/>
</dbReference>
<keyword evidence="6" id="KW-0297">G-protein coupled receptor</keyword>
<protein>
    <recommendedName>
        <fullName evidence="13">G-protein coupled receptors family 1 profile domain-containing protein</fullName>
    </recommendedName>
</protein>
<dbReference type="PROSITE" id="PS50262">
    <property type="entry name" value="G_PROTEIN_RECEP_F1_2"/>
    <property type="match status" value="1"/>
</dbReference>
<evidence type="ECO:0000256" key="5">
    <source>
        <dbReference type="ARBA" id="ARBA00022989"/>
    </source>
</evidence>
<evidence type="ECO:0000256" key="11">
    <source>
        <dbReference type="SAM" id="Phobius"/>
    </source>
</evidence>
<accession>A0AAV2PPL2</accession>
<comment type="similarity">
    <text evidence="2">Belongs to the G-protein coupled receptor 1 family.</text>
</comment>
<keyword evidence="4 11" id="KW-0812">Transmembrane</keyword>
<gene>
    <name evidence="14" type="ORF">MNOR_LOCUS1590</name>
</gene>
<evidence type="ECO:0000256" key="12">
    <source>
        <dbReference type="SAM" id="SignalP"/>
    </source>
</evidence>
<evidence type="ECO:0000256" key="4">
    <source>
        <dbReference type="ARBA" id="ARBA00022692"/>
    </source>
</evidence>
<evidence type="ECO:0000256" key="7">
    <source>
        <dbReference type="ARBA" id="ARBA00023136"/>
    </source>
</evidence>
<dbReference type="Proteomes" id="UP001497623">
    <property type="component" value="Unassembled WGS sequence"/>
</dbReference>
<feature type="chain" id="PRO_5043494950" description="G-protein coupled receptors family 1 profile domain-containing protein" evidence="12">
    <location>
        <begin position="17"/>
        <end position="476"/>
    </location>
</feature>
<evidence type="ECO:0000313" key="14">
    <source>
        <dbReference type="EMBL" id="CAL4060835.1"/>
    </source>
</evidence>
<evidence type="ECO:0000256" key="2">
    <source>
        <dbReference type="ARBA" id="ARBA00010663"/>
    </source>
</evidence>
<evidence type="ECO:0000256" key="6">
    <source>
        <dbReference type="ARBA" id="ARBA00023040"/>
    </source>
</evidence>
<feature type="signal peptide" evidence="12">
    <location>
        <begin position="1"/>
        <end position="16"/>
    </location>
</feature>
<reference evidence="14 15" key="1">
    <citation type="submission" date="2024-05" db="EMBL/GenBank/DDBJ databases">
        <authorList>
            <person name="Wallberg A."/>
        </authorList>
    </citation>
    <scope>NUCLEOTIDE SEQUENCE [LARGE SCALE GENOMIC DNA]</scope>
</reference>
<comment type="subcellular location">
    <subcellularLocation>
        <location evidence="1">Cell membrane</location>
        <topology evidence="1">Multi-pass membrane protein</topology>
    </subcellularLocation>
</comment>
<evidence type="ECO:0000259" key="13">
    <source>
        <dbReference type="PROSITE" id="PS50262"/>
    </source>
</evidence>
<evidence type="ECO:0000313" key="15">
    <source>
        <dbReference type="Proteomes" id="UP001497623"/>
    </source>
</evidence>
<feature type="transmembrane region" description="Helical" evidence="11">
    <location>
        <begin position="84"/>
        <end position="104"/>
    </location>
</feature>
<evidence type="ECO:0000256" key="9">
    <source>
        <dbReference type="ARBA" id="ARBA00023224"/>
    </source>
</evidence>
<dbReference type="PANTHER" id="PTHR22752:SF2">
    <property type="entry name" value="G-PROTEIN COUPLED RECEPTORS FAMILY 1 PROFILE DOMAIN-CONTAINING PROTEIN"/>
    <property type="match status" value="1"/>
</dbReference>
<dbReference type="EMBL" id="CAXKWB010000428">
    <property type="protein sequence ID" value="CAL4060835.1"/>
    <property type="molecule type" value="Genomic_DNA"/>
</dbReference>
<keyword evidence="8" id="KW-0675">Receptor</keyword>
<dbReference type="CDD" id="cd00637">
    <property type="entry name" value="7tm_classA_rhodopsin-like"/>
    <property type="match status" value="1"/>
</dbReference>
<dbReference type="InterPro" id="IPR000276">
    <property type="entry name" value="GPCR_Rhodpsn"/>
</dbReference>
<dbReference type="SUPFAM" id="SSF81321">
    <property type="entry name" value="Family A G protein-coupled receptor-like"/>
    <property type="match status" value="2"/>
</dbReference>
<dbReference type="Gene3D" id="1.20.1070.10">
    <property type="entry name" value="Rhodopsin 7-helix transmembrane proteins"/>
    <property type="match status" value="2"/>
</dbReference>
<evidence type="ECO:0000256" key="3">
    <source>
        <dbReference type="ARBA" id="ARBA00022475"/>
    </source>
</evidence>
<organism evidence="14 15">
    <name type="scientific">Meganyctiphanes norvegica</name>
    <name type="common">Northern krill</name>
    <name type="synonym">Thysanopoda norvegica</name>
    <dbReference type="NCBI Taxonomy" id="48144"/>
    <lineage>
        <taxon>Eukaryota</taxon>
        <taxon>Metazoa</taxon>
        <taxon>Ecdysozoa</taxon>
        <taxon>Arthropoda</taxon>
        <taxon>Crustacea</taxon>
        <taxon>Multicrustacea</taxon>
        <taxon>Malacostraca</taxon>
        <taxon>Eumalacostraca</taxon>
        <taxon>Eucarida</taxon>
        <taxon>Euphausiacea</taxon>
        <taxon>Euphausiidae</taxon>
        <taxon>Meganyctiphanes</taxon>
    </lineage>
</organism>
<feature type="transmembrane region" description="Helical" evidence="11">
    <location>
        <begin position="127"/>
        <end position="152"/>
    </location>
</feature>
<feature type="non-terminal residue" evidence="14">
    <location>
        <position position="476"/>
    </location>
</feature>
<keyword evidence="15" id="KW-1185">Reference proteome</keyword>
<dbReference type="GO" id="GO:0060170">
    <property type="term" value="C:ciliary membrane"/>
    <property type="evidence" value="ECO:0007669"/>
    <property type="project" value="UniProtKB-SubCell"/>
</dbReference>
<dbReference type="InterPro" id="IPR017452">
    <property type="entry name" value="GPCR_Rhodpsn_7TM"/>
</dbReference>
<keyword evidence="5 11" id="KW-1133">Transmembrane helix</keyword>
<comment type="caution">
    <text evidence="14">The sequence shown here is derived from an EMBL/GenBank/DDBJ whole genome shotgun (WGS) entry which is preliminary data.</text>
</comment>
<dbReference type="GO" id="GO:0004930">
    <property type="term" value="F:G protein-coupled receptor activity"/>
    <property type="evidence" value="ECO:0007669"/>
    <property type="project" value="UniProtKB-KW"/>
</dbReference>
<proteinExistence type="inferred from homology"/>
<feature type="non-terminal residue" evidence="14">
    <location>
        <position position="1"/>
    </location>
</feature>
<feature type="transmembrane region" description="Helical" evidence="11">
    <location>
        <begin position="382"/>
        <end position="402"/>
    </location>
</feature>
<evidence type="ECO:0000256" key="8">
    <source>
        <dbReference type="ARBA" id="ARBA00023170"/>
    </source>
</evidence>
<feature type="domain" description="G-protein coupled receptors family 1 profile" evidence="13">
    <location>
        <begin position="1"/>
        <end position="322"/>
    </location>
</feature>
<evidence type="ECO:0000256" key="10">
    <source>
        <dbReference type="SAM" id="MobiDB-lite"/>
    </source>
</evidence>
<keyword evidence="7 11" id="KW-0472">Membrane</keyword>
<sequence>WNNCFVLNLCLTAVLAAALVLPLSMLAFARRPEELSPGLCILAHFFHSTVVNVTIWTTCLISIDRHFMILLPMIHAAEVTLFRALVAVLVVWLLAVLPAGYLTLQASPDNGYQLCCSWGLGVASPSAGYVLTILLVEFLLPALTITAMYGAIFRVARRAVQSVSPAGRSVPSISASIDKLQLQGSDVTLAVKGIIGQVAWTTPSLSSINKTTNDSTNYMFTSTNNAETYIKTKADKRRSNSVPVGGASGEGQSSKAAKTLMVVVGSFWLLCAPYFFYNTYLALAHLNVHSHEKQYDSELETVVQNILDDLEDLDSTVNTVSKSSSVGAIERLADIREELQDSLHVITKITNTSKPTCPCDLEKLDGGRDSHVLQAGAHITEWLLYLCLALNPFLYGVLNRAIRTQLKKILSSITSQCGWRWWTRRSKVSPNSVGVEENQGSCEDPNGGNQGAMENILEFLERTNYPAPQSVSLGQM</sequence>
<feature type="transmembrane region" description="Helical" evidence="11">
    <location>
        <begin position="259"/>
        <end position="277"/>
    </location>
</feature>
<keyword evidence="12" id="KW-0732">Signal</keyword>
<dbReference type="AlphaFoldDB" id="A0AAV2PPL2"/>
<name>A0AAV2PPL2_MEGNR</name>
<keyword evidence="3" id="KW-1003">Cell membrane</keyword>
<feature type="transmembrane region" description="Helical" evidence="11">
    <location>
        <begin position="45"/>
        <end position="63"/>
    </location>
</feature>
<feature type="region of interest" description="Disordered" evidence="10">
    <location>
        <begin position="232"/>
        <end position="252"/>
    </location>
</feature>
<keyword evidence="9" id="KW-0807">Transducer</keyword>
<dbReference type="Pfam" id="PF00001">
    <property type="entry name" value="7tm_1"/>
    <property type="match status" value="1"/>
</dbReference>
<dbReference type="PRINTS" id="PR00237">
    <property type="entry name" value="GPCRRHODOPSN"/>
</dbReference>